<comment type="caution">
    <text evidence="2">The sequence shown here is derived from an EMBL/GenBank/DDBJ whole genome shotgun (WGS) entry which is preliminary data.</text>
</comment>
<accession>A0A814EDC6</accession>
<proteinExistence type="predicted"/>
<organism evidence="2 3">
    <name type="scientific">Rotaria sordida</name>
    <dbReference type="NCBI Taxonomy" id="392033"/>
    <lineage>
        <taxon>Eukaryota</taxon>
        <taxon>Metazoa</taxon>
        <taxon>Spiralia</taxon>
        <taxon>Gnathifera</taxon>
        <taxon>Rotifera</taxon>
        <taxon>Eurotatoria</taxon>
        <taxon>Bdelloidea</taxon>
        <taxon>Philodinida</taxon>
        <taxon>Philodinidae</taxon>
        <taxon>Rotaria</taxon>
    </lineage>
</organism>
<name>A0A814EDC6_9BILA</name>
<evidence type="ECO:0000313" key="2">
    <source>
        <dbReference type="EMBL" id="CAF0967712.1"/>
    </source>
</evidence>
<feature type="compositionally biased region" description="Basic residues" evidence="1">
    <location>
        <begin position="28"/>
        <end position="40"/>
    </location>
</feature>
<feature type="compositionally biased region" description="Polar residues" evidence="1">
    <location>
        <begin position="642"/>
        <end position="651"/>
    </location>
</feature>
<dbReference type="PANTHER" id="PTHR33053:SF9">
    <property type="entry name" value="AGAP000105-PA"/>
    <property type="match status" value="1"/>
</dbReference>
<dbReference type="Proteomes" id="UP000663889">
    <property type="component" value="Unassembled WGS sequence"/>
</dbReference>
<gene>
    <name evidence="2" type="ORF">SEV965_LOCUS9077</name>
</gene>
<sequence>MNDGTEENFVRSIFNDALKTLQPSSRSIRQKRWRTNRKNKPYSPHSNISYPADEQVEDTVSCTSFIDNTWLNDEQVNEDDDDDDDDDDDRFVGSNAFLLYLDELNIYKETDEPLYLDSTITFKQYHKKIIEFGNFAKLSNTNMNKLLKLIAEGLPQDHKLVKSYSKLAEIFQEQSSFEDTTRCTECLQLINEKNKCSIFCQQNGIQRQVGNVIEHVFINKSNQQLVRIIRRNKELITNYPQVSNQILPCDIISRTIYQIKKEKLQTILNDAYPVTLMIHIDGTPICHWTRKHTWVVMGSIIEIPPPLRENQTNMILLGIWNAPVKPDPDILLVQLCDSIRQVIIIDGIKYKIDVQLFKSDLPARALACKHINHNGYYSCLECDQKGIWCSEARTVIYPYHQNQVNLRTPAHFDICTEILRQQPSNKDFFGVKGTSPLAKILDIPTQIDLDIMHLCFLGHCSLLLDWWNELVVAQAWLSGNDFLTQIKWPHNFNVQLNSFSDRTYWKAHDYRAFFLYLMFPLAFSMLPENISSHFSLYFVFIRTLYFYHDFNEVVEVDPLIKLYCEYASKIYGSSFEIYSTHAHLHLTEKVSIDTSPFSVRDPRLNNDHHILNESLSTITNSAINQESSQVFQESPAKRRRSTANSVSMTSSAPPPRKRFNPVLQSTGASQLSNTIGTTASFISRTPITSSKSVPETTQYVLALAQTIKPLTKLCEEMNQLIKQVIAQNEQQMRLLSELVNAPRELDKLTHELSYILHLQAKMLQTRQYENDENLVTTLNGVDLSKVPRGATVNATARALMRAAYGELACFNDLKEDEFNVLLGLIAHLHGQHISSVFAGSNSIKNSLQQMKHDTNKKSPLRTLKKSILKARKSTTAQERLAQNDEDEEQQPHLNPLNKYNLLTCYMKECFHTISNITLNDIKTLEDVYQYFSTPVKETNVLEDLQ</sequence>
<dbReference type="PANTHER" id="PTHR33053">
    <property type="entry name" value="PROTEIN, PUTATIVE-RELATED"/>
    <property type="match status" value="1"/>
</dbReference>
<reference evidence="2" key="1">
    <citation type="submission" date="2021-02" db="EMBL/GenBank/DDBJ databases">
        <authorList>
            <person name="Nowell W R."/>
        </authorList>
    </citation>
    <scope>NUCLEOTIDE SEQUENCE</scope>
</reference>
<dbReference type="EMBL" id="CAJNOU010000346">
    <property type="protein sequence ID" value="CAF0967712.1"/>
    <property type="molecule type" value="Genomic_DNA"/>
</dbReference>
<protein>
    <submittedName>
        <fullName evidence="2">Uncharacterized protein</fullName>
    </submittedName>
</protein>
<feature type="region of interest" description="Disordered" evidence="1">
    <location>
        <begin position="628"/>
        <end position="662"/>
    </location>
</feature>
<evidence type="ECO:0000256" key="1">
    <source>
        <dbReference type="SAM" id="MobiDB-lite"/>
    </source>
</evidence>
<evidence type="ECO:0000313" key="3">
    <source>
        <dbReference type="Proteomes" id="UP000663889"/>
    </source>
</evidence>
<dbReference type="AlphaFoldDB" id="A0A814EDC6"/>
<feature type="region of interest" description="Disordered" evidence="1">
    <location>
        <begin position="25"/>
        <end position="53"/>
    </location>
</feature>